<evidence type="ECO:0000259" key="16">
    <source>
        <dbReference type="Pfam" id="PF02775"/>
    </source>
</evidence>
<dbReference type="EC" id="1.2.7.8" evidence="3 14"/>
<keyword evidence="9 14" id="KW-0560">Oxidoreductase</keyword>
<proteinExistence type="predicted"/>
<accession>F7XLN5</accession>
<evidence type="ECO:0000256" key="14">
    <source>
        <dbReference type="PIRNR" id="PIRNR006439"/>
    </source>
</evidence>
<evidence type="ECO:0000256" key="8">
    <source>
        <dbReference type="ARBA" id="ARBA00022982"/>
    </source>
</evidence>
<dbReference type="GO" id="GO:0006082">
    <property type="term" value="P:organic acid metabolic process"/>
    <property type="evidence" value="ECO:0007669"/>
    <property type="project" value="UniProtKB-ARBA"/>
</dbReference>
<dbReference type="AlphaFoldDB" id="F7XLN5"/>
<dbReference type="STRING" id="679901.Mzhil_1001"/>
<dbReference type="Gene3D" id="3.40.50.970">
    <property type="match status" value="2"/>
</dbReference>
<dbReference type="GO" id="GO:0046872">
    <property type="term" value="F:metal ion binding"/>
    <property type="evidence" value="ECO:0007669"/>
    <property type="project" value="UniProtKB-UniRule"/>
</dbReference>
<evidence type="ECO:0000256" key="12">
    <source>
        <dbReference type="ARBA" id="ARBA00030514"/>
    </source>
</evidence>
<evidence type="ECO:0000256" key="1">
    <source>
        <dbReference type="ARBA" id="ARBA00002995"/>
    </source>
</evidence>
<comment type="subunit">
    <text evidence="2 14">Heterodimer of the IorA and IorB subunits.</text>
</comment>
<keyword evidence="8 14" id="KW-0249">Electron transport</keyword>
<keyword evidence="5 14" id="KW-0813">Transport</keyword>
<dbReference type="PIRSF" id="PIRSF006439">
    <property type="entry name" value="Indolepyruvate_ferr_oxidored"/>
    <property type="match status" value="1"/>
</dbReference>
<keyword evidence="18" id="KW-1185">Reference proteome</keyword>
<keyword evidence="7 14" id="KW-0479">Metal-binding</keyword>
<dbReference type="GO" id="GO:0043805">
    <property type="term" value="F:indolepyruvate ferredoxin oxidoreductase activity"/>
    <property type="evidence" value="ECO:0007669"/>
    <property type="project" value="UniProtKB-UniRule"/>
</dbReference>
<evidence type="ECO:0000256" key="5">
    <source>
        <dbReference type="ARBA" id="ARBA00022448"/>
    </source>
</evidence>
<dbReference type="PANTHER" id="PTHR43710">
    <property type="entry name" value="2-HYDROXYACYL-COA LYASE"/>
    <property type="match status" value="1"/>
</dbReference>
<evidence type="ECO:0000256" key="9">
    <source>
        <dbReference type="ARBA" id="ARBA00023002"/>
    </source>
</evidence>
<dbReference type="Proteomes" id="UP000006622">
    <property type="component" value="Chromosome"/>
</dbReference>
<dbReference type="InterPro" id="IPR045025">
    <property type="entry name" value="HACL1-like"/>
</dbReference>
<keyword evidence="6 14" id="KW-0004">4Fe-4S</keyword>
<comment type="catalytic activity">
    <reaction evidence="13 14">
        <text>indole-3-pyruvate + 2 oxidized [2Fe-2S]-[ferredoxin] + CoA = (indol-3-yl)acetyl-CoA + 2 reduced [2Fe-2S]-[ferredoxin] + CO2 + H(+)</text>
        <dbReference type="Rhea" id="RHEA:12645"/>
        <dbReference type="Rhea" id="RHEA-COMP:10000"/>
        <dbReference type="Rhea" id="RHEA-COMP:10001"/>
        <dbReference type="ChEBI" id="CHEBI:15378"/>
        <dbReference type="ChEBI" id="CHEBI:16526"/>
        <dbReference type="ChEBI" id="CHEBI:17640"/>
        <dbReference type="ChEBI" id="CHEBI:33737"/>
        <dbReference type="ChEBI" id="CHEBI:33738"/>
        <dbReference type="ChEBI" id="CHEBI:57271"/>
        <dbReference type="ChEBI" id="CHEBI:57287"/>
        <dbReference type="EC" id="1.2.7.8"/>
    </reaction>
</comment>
<reference evidence="17" key="1">
    <citation type="submission" date="2010-07" db="EMBL/GenBank/DDBJ databases">
        <title>The complete genome of Methanosalsum zhilinae DSM 4017.</title>
        <authorList>
            <consortium name="US DOE Joint Genome Institute (JGI-PGF)"/>
            <person name="Lucas S."/>
            <person name="Copeland A."/>
            <person name="Lapidus A."/>
            <person name="Glavina del Rio T."/>
            <person name="Dalin E."/>
            <person name="Tice H."/>
            <person name="Bruce D."/>
            <person name="Goodwin L."/>
            <person name="Pitluck S."/>
            <person name="Kyrpides N."/>
            <person name="Mavromatis K."/>
            <person name="Ovchinnikova G."/>
            <person name="Daligault H."/>
            <person name="Detter J.C."/>
            <person name="Han C."/>
            <person name="Tapia R."/>
            <person name="Larimer F."/>
            <person name="Land M."/>
            <person name="Hauser L."/>
            <person name="Markowitz V."/>
            <person name="Cheng J.-F."/>
            <person name="Hugenholtz P."/>
            <person name="Woyke T."/>
            <person name="Wu D."/>
            <person name="Spring S."/>
            <person name="Schueler E."/>
            <person name="Brambilla E."/>
            <person name="Klenk H.-P."/>
            <person name="Eisen J.A."/>
        </authorList>
    </citation>
    <scope>NUCLEOTIDE SEQUENCE</scope>
    <source>
        <strain evidence="17">DSM 4017</strain>
    </source>
</reference>
<evidence type="ECO:0000256" key="6">
    <source>
        <dbReference type="ARBA" id="ARBA00022485"/>
    </source>
</evidence>
<feature type="domain" description="Pyruvate flavodoxin/ferredoxin oxidoreductase pyrimidine binding" evidence="15">
    <location>
        <begin position="46"/>
        <end position="181"/>
    </location>
</feature>
<dbReference type="EMBL" id="CP002101">
    <property type="protein sequence ID" value="AEH60858.1"/>
    <property type="molecule type" value="Genomic_DNA"/>
</dbReference>
<keyword evidence="10 14" id="KW-0408">Iron</keyword>
<evidence type="ECO:0000256" key="2">
    <source>
        <dbReference type="ARBA" id="ARBA00011238"/>
    </source>
</evidence>
<evidence type="ECO:0000313" key="17">
    <source>
        <dbReference type="EMBL" id="AEH60858.1"/>
    </source>
</evidence>
<comment type="cofactor">
    <cofactor evidence="14">
        <name>[4Fe-4S] cluster</name>
        <dbReference type="ChEBI" id="CHEBI:49883"/>
    </cofactor>
    <text evidence="14">Binds 2 [4Fe-4S] clusters. In this family the first cluster has a non-standard and varying [4Fe-4S] binding motif CX(2)CX(2)CX(4-5)CP.</text>
</comment>
<feature type="domain" description="Thiamine pyrophosphate enzyme TPP-binding" evidence="16">
    <location>
        <begin position="408"/>
        <end position="473"/>
    </location>
</feature>
<dbReference type="GO" id="GO:0030976">
    <property type="term" value="F:thiamine pyrophosphate binding"/>
    <property type="evidence" value="ECO:0007669"/>
    <property type="project" value="InterPro"/>
</dbReference>
<keyword evidence="11 14" id="KW-0411">Iron-sulfur</keyword>
<dbReference type="GO" id="GO:0044272">
    <property type="term" value="P:sulfur compound biosynthetic process"/>
    <property type="evidence" value="ECO:0007669"/>
    <property type="project" value="UniProtKB-ARBA"/>
</dbReference>
<evidence type="ECO:0000256" key="13">
    <source>
        <dbReference type="ARBA" id="ARBA00048332"/>
    </source>
</evidence>
<evidence type="ECO:0000256" key="11">
    <source>
        <dbReference type="ARBA" id="ARBA00023014"/>
    </source>
</evidence>
<evidence type="ECO:0000256" key="7">
    <source>
        <dbReference type="ARBA" id="ARBA00022723"/>
    </source>
</evidence>
<dbReference type="InterPro" id="IPR009014">
    <property type="entry name" value="Transketo_C/PFOR_II"/>
</dbReference>
<evidence type="ECO:0000256" key="10">
    <source>
        <dbReference type="ARBA" id="ARBA00023004"/>
    </source>
</evidence>
<evidence type="ECO:0000313" key="18">
    <source>
        <dbReference type="Proteomes" id="UP000006622"/>
    </source>
</evidence>
<dbReference type="CDD" id="cd07034">
    <property type="entry name" value="TPP_PYR_PFOR_IOR-alpha_like"/>
    <property type="match status" value="1"/>
</dbReference>
<dbReference type="RefSeq" id="WP_013898296.1">
    <property type="nucleotide sequence ID" value="NC_015676.1"/>
</dbReference>
<evidence type="ECO:0000256" key="4">
    <source>
        <dbReference type="ARBA" id="ARBA00017710"/>
    </source>
</evidence>
<sequence>MKKNIPGKFDVSDNNISDKKISGIESIISASVDSNVEFVVGVPGFPITELMNSFLDRTNIDSKWMTNEKSALETALGASVSGRRSIVLIKHVGMNVLCDPLITSVTHTIGSGLVIIAGDDPGVIASQNEQDSRWYGPIAETAVFDPSTPQDAYDATIKGFEISEDTSIPVIIRITHRLEKSQEIVSRSSKIFHDSSMQKKQFDRSIWDLTMRGKHQRLHVKTYPLLVFESENSYLNRCNMRGKDIGIISSGYPSLITENVINSSKFNSSISHLILNMVHPLPFEILSSFSKNHKYTLIIEETEPFIESHLHILDNVLGKMSGHVPYGRIDREHIEFAIDHISETRIDKYNECVETIAKRGPRLLCDECPYLPLYHLLKKLKVKHNVNIAGDLGCSIRSASSPLEAVDTGFSLGSAISVACGFDRKGIAVIGDFGLAHSGITGLINALYSNSDVCVIILKNEVAAMTGGQCAPDLTDLLKSMVSDFSIINMSNYDRTSHQGSLSAIIKNKLRKKGVSVLVLTGKCRKFMQLD</sequence>
<dbReference type="GeneID" id="10822624"/>
<dbReference type="InterPro" id="IPR002880">
    <property type="entry name" value="Pyrv_Fd/Flavodoxin_OxRdtase_N"/>
</dbReference>
<evidence type="ECO:0000259" key="15">
    <source>
        <dbReference type="Pfam" id="PF01855"/>
    </source>
</evidence>
<dbReference type="Pfam" id="PF02775">
    <property type="entry name" value="TPP_enzyme_C"/>
    <property type="match status" value="1"/>
</dbReference>
<dbReference type="FunFam" id="3.40.50.970:FF:000039">
    <property type="entry name" value="Indolepyruvate oxidoreductase subunit IorA"/>
    <property type="match status" value="1"/>
</dbReference>
<dbReference type="Pfam" id="PF01855">
    <property type="entry name" value="POR_N"/>
    <property type="match status" value="1"/>
</dbReference>
<dbReference type="InterPro" id="IPR011766">
    <property type="entry name" value="TPP_enzyme_TPP-bd"/>
</dbReference>
<dbReference type="InterPro" id="IPR017721">
    <property type="entry name" value="IorA"/>
</dbReference>
<dbReference type="SUPFAM" id="SSF52518">
    <property type="entry name" value="Thiamin diphosphate-binding fold (THDP-binding)"/>
    <property type="match status" value="2"/>
</dbReference>
<dbReference type="HOGENOM" id="CLU_017727_0_0_2"/>
<dbReference type="SUPFAM" id="SSF52922">
    <property type="entry name" value="TK C-terminal domain-like"/>
    <property type="match status" value="1"/>
</dbReference>
<keyword evidence="17" id="KW-0670">Pyruvate</keyword>
<dbReference type="PANTHER" id="PTHR43710:SF6">
    <property type="entry name" value="INDOLEPYRUVATE OXIDOREDUCTASE SUBUNIT IORA"/>
    <property type="match status" value="1"/>
</dbReference>
<organism evidence="17 18">
    <name type="scientific">Methanosalsum zhilinae (strain DSM 4017 / NBRC 107636 / OCM 62 / WeN5)</name>
    <name type="common">Methanohalophilus zhilinae</name>
    <dbReference type="NCBI Taxonomy" id="679901"/>
    <lineage>
        <taxon>Archaea</taxon>
        <taxon>Methanobacteriati</taxon>
        <taxon>Methanobacteriota</taxon>
        <taxon>Stenosarchaea group</taxon>
        <taxon>Methanomicrobia</taxon>
        <taxon>Methanosarcinales</taxon>
        <taxon>Methanosarcinaceae</taxon>
        <taxon>Methanosalsum</taxon>
    </lineage>
</organism>
<dbReference type="KEGG" id="mzh:Mzhil_1001"/>
<name>F7XLN5_METZD</name>
<comment type="function">
    <text evidence="1 14">Catalyzes the ferredoxin-dependent oxidative decarboxylation of arylpyruvates.</text>
</comment>
<evidence type="ECO:0000256" key="3">
    <source>
        <dbReference type="ARBA" id="ARBA00012812"/>
    </source>
</evidence>
<dbReference type="InterPro" id="IPR029061">
    <property type="entry name" value="THDP-binding"/>
</dbReference>
<dbReference type="OrthoDB" id="116011at2157"/>
<protein>
    <recommendedName>
        <fullName evidence="4 14">Indolepyruvate oxidoreductase subunit IorA</fullName>
        <shortName evidence="14">IOR</shortName>
        <ecNumber evidence="3 14">1.2.7.8</ecNumber>
    </recommendedName>
    <alternativeName>
        <fullName evidence="12 14">Indolepyruvate ferredoxin oxidoreductase subunit alpha</fullName>
    </alternativeName>
</protein>
<gene>
    <name evidence="17" type="ordered locus">Mzhil_1001</name>
</gene>
<dbReference type="GO" id="GO:0051539">
    <property type="term" value="F:4 iron, 4 sulfur cluster binding"/>
    <property type="evidence" value="ECO:0007669"/>
    <property type="project" value="UniProtKB-UniRule"/>
</dbReference>